<evidence type="ECO:0000313" key="1">
    <source>
        <dbReference type="EMBL" id="GAA4578168.1"/>
    </source>
</evidence>
<organism evidence="1 2">
    <name type="scientific">Actinocorallia cavernae</name>
    <dbReference type="NCBI Taxonomy" id="328075"/>
    <lineage>
        <taxon>Bacteria</taxon>
        <taxon>Bacillati</taxon>
        <taxon>Actinomycetota</taxon>
        <taxon>Actinomycetes</taxon>
        <taxon>Streptosporangiales</taxon>
        <taxon>Thermomonosporaceae</taxon>
        <taxon>Actinocorallia</taxon>
    </lineage>
</organism>
<dbReference type="Proteomes" id="UP001500691">
    <property type="component" value="Unassembled WGS sequence"/>
</dbReference>
<protein>
    <submittedName>
        <fullName evidence="1">Uncharacterized protein</fullName>
    </submittedName>
</protein>
<dbReference type="EMBL" id="BAABFF010000001">
    <property type="protein sequence ID" value="GAA4578168.1"/>
    <property type="molecule type" value="Genomic_DNA"/>
</dbReference>
<proteinExistence type="predicted"/>
<gene>
    <name evidence="1" type="ORF">GCM10023100_53770</name>
</gene>
<comment type="caution">
    <text evidence="1">The sequence shown here is derived from an EMBL/GenBank/DDBJ whole genome shotgun (WGS) entry which is preliminary data.</text>
</comment>
<name>A0ABP8SYV6_9ACTN</name>
<sequence>MTVFGAGPVRFPGAAFTTGAGPCAATAPGTGTAASTSPADSSAARRPTGPLVIHALFHVLVRQLVQLLVQLLVQVLVQVRIARRDGPPLLSCTCSVCREECGARAVSAQGAGRGGLSPWRVLATPDRLTRRGVKSGTGEAPSVPWGLLTDLLRQVLYEGERAAAWTN</sequence>
<evidence type="ECO:0000313" key="2">
    <source>
        <dbReference type="Proteomes" id="UP001500691"/>
    </source>
</evidence>
<reference evidence="2" key="1">
    <citation type="journal article" date="2019" name="Int. J. Syst. Evol. Microbiol.">
        <title>The Global Catalogue of Microorganisms (GCM) 10K type strain sequencing project: providing services to taxonomists for standard genome sequencing and annotation.</title>
        <authorList>
            <consortium name="The Broad Institute Genomics Platform"/>
            <consortium name="The Broad Institute Genome Sequencing Center for Infectious Disease"/>
            <person name="Wu L."/>
            <person name="Ma J."/>
        </authorList>
    </citation>
    <scope>NUCLEOTIDE SEQUENCE [LARGE SCALE GENOMIC DNA]</scope>
    <source>
        <strain evidence="2">JCM 13278</strain>
    </source>
</reference>
<keyword evidence="2" id="KW-1185">Reference proteome</keyword>
<accession>A0ABP8SYV6</accession>